<dbReference type="GO" id="GO:0042030">
    <property type="term" value="F:ATPase inhibitor activity"/>
    <property type="evidence" value="ECO:0007669"/>
    <property type="project" value="InterPro"/>
</dbReference>
<dbReference type="Pfam" id="PF04568">
    <property type="entry name" value="IATP"/>
    <property type="match status" value="1"/>
</dbReference>
<dbReference type="RefSeq" id="XP_003683833.1">
    <property type="nucleotide sequence ID" value="XM_003683785.1"/>
</dbReference>
<evidence type="ECO:0000313" key="7">
    <source>
        <dbReference type="Proteomes" id="UP000005666"/>
    </source>
</evidence>
<evidence type="ECO:0000256" key="4">
    <source>
        <dbReference type="RuleBase" id="RU368087"/>
    </source>
</evidence>
<evidence type="ECO:0000313" key="6">
    <source>
        <dbReference type="EMBL" id="CCE61399.1"/>
    </source>
</evidence>
<reference evidence="6 7" key="1">
    <citation type="journal article" date="2011" name="Proc. Natl. Acad. Sci. U.S.A.">
        <title>Evolutionary erosion of yeast sex chromosomes by mating-type switching accidents.</title>
        <authorList>
            <person name="Gordon J.L."/>
            <person name="Armisen D."/>
            <person name="Proux-Wera E."/>
            <person name="Oheigeartaigh S.S."/>
            <person name="Byrne K.P."/>
            <person name="Wolfe K.H."/>
        </authorList>
    </citation>
    <scope>NUCLEOTIDE SEQUENCE [LARGE SCALE GENOMIC DNA]</scope>
    <source>
        <strain evidence="7">ATCC 24235 / CBS 4417 / NBRC 1672 / NRRL Y-8282 / UCD 70-5</strain>
    </source>
</reference>
<dbReference type="OMA" id="NQGGEHN"/>
<dbReference type="AlphaFoldDB" id="G8BNC1"/>
<organism evidence="6 7">
    <name type="scientific">Tetrapisispora phaffii (strain ATCC 24235 / CBS 4417 / NBRC 1672 / NRRL Y-8282 / UCD 70-5)</name>
    <name type="common">Yeast</name>
    <name type="synonym">Fabospora phaffii</name>
    <dbReference type="NCBI Taxonomy" id="1071381"/>
    <lineage>
        <taxon>Eukaryota</taxon>
        <taxon>Fungi</taxon>
        <taxon>Dikarya</taxon>
        <taxon>Ascomycota</taxon>
        <taxon>Saccharomycotina</taxon>
        <taxon>Saccharomycetes</taxon>
        <taxon>Saccharomycetales</taxon>
        <taxon>Saccharomycetaceae</taxon>
        <taxon>Tetrapisispora</taxon>
    </lineage>
</organism>
<feature type="coiled-coil region" evidence="5">
    <location>
        <begin position="54"/>
        <end position="81"/>
    </location>
</feature>
<accession>G8BNC1</accession>
<comment type="subcellular location">
    <subcellularLocation>
        <location evidence="1">Mitochondrion</location>
    </subcellularLocation>
</comment>
<dbReference type="EMBL" id="HE612856">
    <property type="protein sequence ID" value="CCE61399.1"/>
    <property type="molecule type" value="Genomic_DNA"/>
</dbReference>
<gene>
    <name evidence="6" type="primary">TPHA0A03220</name>
    <name evidence="6" type="ordered locus">TPHA_0A03220</name>
</gene>
<dbReference type="Gene3D" id="1.20.5.500">
    <property type="entry name" value="Single helix bin"/>
    <property type="match status" value="1"/>
</dbReference>
<dbReference type="Proteomes" id="UP000005666">
    <property type="component" value="Chromosome 1"/>
</dbReference>
<evidence type="ECO:0000256" key="3">
    <source>
        <dbReference type="ARBA" id="ARBA00023128"/>
    </source>
</evidence>
<dbReference type="GO" id="GO:0005739">
    <property type="term" value="C:mitochondrion"/>
    <property type="evidence" value="ECO:0007669"/>
    <property type="project" value="UniProtKB-SubCell"/>
</dbReference>
<dbReference type="eggNOG" id="ENOG502SCJG">
    <property type="taxonomic scope" value="Eukaryota"/>
</dbReference>
<keyword evidence="7" id="KW-1185">Reference proteome</keyword>
<comment type="function">
    <text evidence="4">Inhibits the enzyme activity of ATPase.</text>
</comment>
<dbReference type="GeneID" id="11532517"/>
<keyword evidence="5" id="KW-0175">Coiled coil</keyword>
<evidence type="ECO:0000256" key="5">
    <source>
        <dbReference type="SAM" id="Coils"/>
    </source>
</evidence>
<comment type="similarity">
    <text evidence="2 4">Belongs to the ATPase inhibitor family.</text>
</comment>
<dbReference type="STRING" id="1071381.G8BNC1"/>
<evidence type="ECO:0000256" key="2">
    <source>
        <dbReference type="ARBA" id="ARBA00010901"/>
    </source>
</evidence>
<evidence type="ECO:0000256" key="1">
    <source>
        <dbReference type="ARBA" id="ARBA00004173"/>
    </source>
</evidence>
<protein>
    <recommendedName>
        <fullName evidence="4">ATPase inhibitor, mitochondrial</fullName>
    </recommendedName>
</protein>
<dbReference type="OrthoDB" id="5532350at2759"/>
<sequence length="87" mass="10004">MLSRSSALKNSVKNIHPLAYIRLYTEGATGAPRSEGGGDSFTKREKANEDYFIRQHEKEQLAELRNQLQKQQKKLDQIESKIEQLSK</sequence>
<keyword evidence="3" id="KW-0496">Mitochondrion</keyword>
<dbReference type="SUPFAM" id="SSF64602">
    <property type="entry name" value="F1 ATPase inhibitor, IF1, C-terminal domain"/>
    <property type="match status" value="1"/>
</dbReference>
<dbReference type="KEGG" id="tpf:TPHA_0A03220"/>
<proteinExistence type="inferred from homology"/>
<name>G8BNC1_TETPH</name>
<dbReference type="HOGENOM" id="CLU_145563_4_0_1"/>
<dbReference type="InterPro" id="IPR007648">
    <property type="entry name" value="ATPase_inhibitor_mt"/>
</dbReference>
<dbReference type="FunFam" id="1.20.5.500:FF:000006">
    <property type="entry name" value="ATPase inhibitor, mitochondrial"/>
    <property type="match status" value="1"/>
</dbReference>